<evidence type="ECO:0008006" key="4">
    <source>
        <dbReference type="Google" id="ProtNLM"/>
    </source>
</evidence>
<proteinExistence type="predicted"/>
<evidence type="ECO:0000313" key="3">
    <source>
        <dbReference type="Proteomes" id="UP000276770"/>
    </source>
</evidence>
<keyword evidence="1" id="KW-0472">Membrane</keyword>
<evidence type="ECO:0000313" key="2">
    <source>
        <dbReference type="EMBL" id="RLQ92367.1"/>
    </source>
</evidence>
<dbReference type="RefSeq" id="WP_121682257.1">
    <property type="nucleotide sequence ID" value="NZ_RCVZ01000018.1"/>
</dbReference>
<reference evidence="2 3" key="1">
    <citation type="submission" date="2018-10" db="EMBL/GenBank/DDBJ databases">
        <title>Falsibacillus sp. genome draft.</title>
        <authorList>
            <person name="Shi S."/>
        </authorList>
    </citation>
    <scope>NUCLEOTIDE SEQUENCE [LARGE SCALE GENOMIC DNA]</scope>
    <source>
        <strain evidence="2 3">GY 10110</strain>
    </source>
</reference>
<dbReference type="Proteomes" id="UP000276770">
    <property type="component" value="Unassembled WGS sequence"/>
</dbReference>
<dbReference type="AlphaFoldDB" id="A0A3L7JNG8"/>
<organism evidence="2 3">
    <name type="scientific">Falsibacillus albus</name>
    <dbReference type="NCBI Taxonomy" id="2478915"/>
    <lineage>
        <taxon>Bacteria</taxon>
        <taxon>Bacillati</taxon>
        <taxon>Bacillota</taxon>
        <taxon>Bacilli</taxon>
        <taxon>Bacillales</taxon>
        <taxon>Bacillaceae</taxon>
        <taxon>Falsibacillus</taxon>
    </lineage>
</organism>
<name>A0A3L7JNG8_9BACI</name>
<comment type="caution">
    <text evidence="2">The sequence shown here is derived from an EMBL/GenBank/DDBJ whole genome shotgun (WGS) entry which is preliminary data.</text>
</comment>
<feature type="transmembrane region" description="Helical" evidence="1">
    <location>
        <begin position="6"/>
        <end position="26"/>
    </location>
</feature>
<dbReference type="OrthoDB" id="9972914at2"/>
<feature type="transmembrane region" description="Helical" evidence="1">
    <location>
        <begin position="58"/>
        <end position="77"/>
    </location>
</feature>
<evidence type="ECO:0000256" key="1">
    <source>
        <dbReference type="SAM" id="Phobius"/>
    </source>
</evidence>
<protein>
    <recommendedName>
        <fullName evidence="4">DUF2651 domain-containing protein</fullName>
    </recommendedName>
</protein>
<keyword evidence="1" id="KW-0812">Transmembrane</keyword>
<feature type="transmembrane region" description="Helical" evidence="1">
    <location>
        <begin position="33"/>
        <end position="52"/>
    </location>
</feature>
<gene>
    <name evidence="2" type="ORF">D9X91_19140</name>
</gene>
<sequence>MEVIYYLLYWHFLLMVVLILILSALVSVLFPRIHFLFLILASGLAAYFYTVVVEVKDLTLFTIIVNSTFSFIGIGYVKCLIYLKKKGEEYQDSNI</sequence>
<accession>A0A3L7JNG8</accession>
<keyword evidence="1" id="KW-1133">Transmembrane helix</keyword>
<keyword evidence="3" id="KW-1185">Reference proteome</keyword>
<dbReference type="EMBL" id="RCVZ01000018">
    <property type="protein sequence ID" value="RLQ92367.1"/>
    <property type="molecule type" value="Genomic_DNA"/>
</dbReference>